<dbReference type="STRING" id="408657.SAMN04487995_0854"/>
<dbReference type="InterPro" id="IPR051604">
    <property type="entry name" value="Ergot_Alk_Oxidoreductase"/>
</dbReference>
<name>A0A1H6R2E7_9BACT</name>
<dbReference type="Gene3D" id="3.90.25.10">
    <property type="entry name" value="UDP-galactose 4-epimerase, domain 1"/>
    <property type="match status" value="1"/>
</dbReference>
<dbReference type="Proteomes" id="UP000199532">
    <property type="component" value="Unassembled WGS sequence"/>
</dbReference>
<dbReference type="PANTHER" id="PTHR43162">
    <property type="match status" value="1"/>
</dbReference>
<feature type="domain" description="NmrA-like" evidence="1">
    <location>
        <begin position="2"/>
        <end position="258"/>
    </location>
</feature>
<proteinExistence type="predicted"/>
<dbReference type="OrthoDB" id="2149806at2"/>
<evidence type="ECO:0000259" key="1">
    <source>
        <dbReference type="Pfam" id="PF05368"/>
    </source>
</evidence>
<protein>
    <submittedName>
        <fullName evidence="2">Uncharacterized conserved protein YbjT, contains NAD(P)-binding and DUF2867 domains</fullName>
    </submittedName>
</protein>
<evidence type="ECO:0000313" key="3">
    <source>
        <dbReference type="Proteomes" id="UP000199532"/>
    </source>
</evidence>
<dbReference type="Gene3D" id="3.40.50.720">
    <property type="entry name" value="NAD(P)-binding Rossmann-like Domain"/>
    <property type="match status" value="1"/>
</dbReference>
<reference evidence="2 3" key="1">
    <citation type="submission" date="2016-10" db="EMBL/GenBank/DDBJ databases">
        <authorList>
            <person name="de Groot N.N."/>
        </authorList>
    </citation>
    <scope>NUCLEOTIDE SEQUENCE [LARGE SCALE GENOMIC DNA]</scope>
    <source>
        <strain evidence="2 3">DSM 19938</strain>
    </source>
</reference>
<dbReference type="SUPFAM" id="SSF51735">
    <property type="entry name" value="NAD(P)-binding Rossmann-fold domains"/>
    <property type="match status" value="1"/>
</dbReference>
<dbReference type="InterPro" id="IPR036291">
    <property type="entry name" value="NAD(P)-bd_dom_sf"/>
</dbReference>
<gene>
    <name evidence="2" type="ORF">SAMN04487995_0854</name>
</gene>
<dbReference type="EMBL" id="FNXY01000001">
    <property type="protein sequence ID" value="SEI45372.1"/>
    <property type="molecule type" value="Genomic_DNA"/>
</dbReference>
<dbReference type="PANTHER" id="PTHR43162:SF1">
    <property type="entry name" value="PRESTALK A DIFFERENTIATION PROTEIN A"/>
    <property type="match status" value="1"/>
</dbReference>
<evidence type="ECO:0000313" key="2">
    <source>
        <dbReference type="EMBL" id="SEI45372.1"/>
    </source>
</evidence>
<organism evidence="2 3">
    <name type="scientific">Dyadobacter koreensis</name>
    <dbReference type="NCBI Taxonomy" id="408657"/>
    <lineage>
        <taxon>Bacteria</taxon>
        <taxon>Pseudomonadati</taxon>
        <taxon>Bacteroidota</taxon>
        <taxon>Cytophagia</taxon>
        <taxon>Cytophagales</taxon>
        <taxon>Spirosomataceae</taxon>
        <taxon>Dyadobacter</taxon>
    </lineage>
</organism>
<accession>A0A1H6R2E7</accession>
<dbReference type="AlphaFoldDB" id="A0A1H6R2E7"/>
<keyword evidence="3" id="KW-1185">Reference proteome</keyword>
<sequence length="296" mass="32137">MKITLTGSLGHIGKPLTEQLVQKGHAVNVISSNPEKQKDIALLGATAEIGSMHDVDFLTASFRGADVVYTMVPPADYFDQKLDLLAHYQKIGTNYAAAIQQSGVKRIINLSTIGGEMEKGSGILIGAHRVEEILNGLPDINITHIRPTSFYYNLYSYADMIKQAGRIETNYGDTKIPWVSPLDIASAIADEIASASQYRKVRYVASEELTGPETAKILGAVLGNPDLQWKVISDEDALNGLEGIGINPKIAAGLVEMYAALQSGFLAQDYNRNKPAILGKTKLEDFAKEFALVLNK</sequence>
<dbReference type="InterPro" id="IPR008030">
    <property type="entry name" value="NmrA-like"/>
</dbReference>
<dbReference type="Pfam" id="PF05368">
    <property type="entry name" value="NmrA"/>
    <property type="match status" value="1"/>
</dbReference>
<dbReference type="RefSeq" id="WP_090332274.1">
    <property type="nucleotide sequence ID" value="NZ_FNXY01000001.1"/>
</dbReference>